<evidence type="ECO:0000313" key="2">
    <source>
        <dbReference type="Proteomes" id="UP001151478"/>
    </source>
</evidence>
<protein>
    <recommendedName>
        <fullName evidence="3">Lipoprotein</fullName>
    </recommendedName>
</protein>
<accession>A0ABT5SBP1</accession>
<gene>
    <name evidence="1" type="ORF">N5A56_014215</name>
</gene>
<dbReference type="EMBL" id="JAOSLC020000003">
    <property type="protein sequence ID" value="MDD7915500.1"/>
    <property type="molecule type" value="Genomic_DNA"/>
</dbReference>
<proteinExistence type="predicted"/>
<reference evidence="1" key="1">
    <citation type="submission" date="2023-02" db="EMBL/GenBank/DDBJ databases">
        <title>Polaribacter ponticola sp. nov., isolated from seawater.</title>
        <authorList>
            <person name="Baek J.H."/>
            <person name="Kim J.M."/>
            <person name="Choi D.G."/>
            <person name="Jeon C.O."/>
        </authorList>
    </citation>
    <scope>NUCLEOTIDE SEQUENCE</scope>
    <source>
        <strain evidence="1">MSW5</strain>
    </source>
</reference>
<dbReference type="RefSeq" id="WP_265726044.1">
    <property type="nucleotide sequence ID" value="NZ_JAOSLC020000003.1"/>
</dbReference>
<evidence type="ECO:0000313" key="1">
    <source>
        <dbReference type="EMBL" id="MDD7915500.1"/>
    </source>
</evidence>
<keyword evidence="2" id="KW-1185">Reference proteome</keyword>
<name>A0ABT5SBP1_9FLAO</name>
<dbReference type="Proteomes" id="UP001151478">
    <property type="component" value="Unassembled WGS sequence"/>
</dbReference>
<sequence length="211" mass="24337">MKNLLYFLLFSLFFSCSKEQKETKDTQTSKPLLSVVKEHFSVQKVNSTYIKDIEDWKELIAVVNFMARFKKASPNEVLSNALELKGLVKSLKDSVKPKLFSIQSFNARVNILYNETLRLADMTFIPSIEAKKINEQTDKVLEAFSAINSKVNSLLSKKRFEEAIDVDVSFIGLDSTKIDTVSKQSIKKEFLDQKLKKKRKCIILKRKNRSR</sequence>
<comment type="caution">
    <text evidence="1">The sequence shown here is derived from an EMBL/GenBank/DDBJ whole genome shotgun (WGS) entry which is preliminary data.</text>
</comment>
<dbReference type="PROSITE" id="PS51257">
    <property type="entry name" value="PROKAR_LIPOPROTEIN"/>
    <property type="match status" value="1"/>
</dbReference>
<organism evidence="1 2">
    <name type="scientific">Polaribacter ponticola</name>
    <dbReference type="NCBI Taxonomy" id="2978475"/>
    <lineage>
        <taxon>Bacteria</taxon>
        <taxon>Pseudomonadati</taxon>
        <taxon>Bacteroidota</taxon>
        <taxon>Flavobacteriia</taxon>
        <taxon>Flavobacteriales</taxon>
        <taxon>Flavobacteriaceae</taxon>
    </lineage>
</organism>
<evidence type="ECO:0008006" key="3">
    <source>
        <dbReference type="Google" id="ProtNLM"/>
    </source>
</evidence>